<feature type="domain" description="Phospholipase/carboxylesterase/thioesterase" evidence="13">
    <location>
        <begin position="6"/>
        <end position="223"/>
    </location>
</feature>
<evidence type="ECO:0000313" key="14">
    <source>
        <dbReference type="EMBL" id="KJX97242.1"/>
    </source>
</evidence>
<evidence type="ECO:0000256" key="5">
    <source>
        <dbReference type="ARBA" id="ARBA00022487"/>
    </source>
</evidence>
<name>A0A0F4GJI4_9PEZI</name>
<evidence type="ECO:0000256" key="3">
    <source>
        <dbReference type="ARBA" id="ARBA00012423"/>
    </source>
</evidence>
<dbReference type="PANTHER" id="PTHR10655">
    <property type="entry name" value="LYSOPHOSPHOLIPASE-RELATED"/>
    <property type="match status" value="1"/>
</dbReference>
<evidence type="ECO:0000256" key="10">
    <source>
        <dbReference type="ARBA" id="ARBA00029392"/>
    </source>
</evidence>
<dbReference type="InterPro" id="IPR003140">
    <property type="entry name" value="PLipase/COase/thioEstase"/>
</dbReference>
<evidence type="ECO:0000256" key="11">
    <source>
        <dbReference type="ARBA" id="ARBA00031195"/>
    </source>
</evidence>
<evidence type="ECO:0000256" key="4">
    <source>
        <dbReference type="ARBA" id="ARBA00014923"/>
    </source>
</evidence>
<dbReference type="GO" id="GO:0006631">
    <property type="term" value="P:fatty acid metabolic process"/>
    <property type="evidence" value="ECO:0007669"/>
    <property type="project" value="UniProtKB-KW"/>
</dbReference>
<dbReference type="STRING" id="1047168.A0A0F4GJI4"/>
<keyword evidence="9" id="KW-0443">Lipid metabolism</keyword>
<dbReference type="Proteomes" id="UP000033647">
    <property type="component" value="Unassembled WGS sequence"/>
</dbReference>
<proteinExistence type="inferred from homology"/>
<comment type="function">
    <text evidence="10">Hydrolyzes fatty acids from S-acylated cysteine residues in proteins with a strong preference for palmitoylated G-alpha proteins over other acyl substrates. Mediates the deacylation of G-alpha proteins such as GPA1 in vivo, but has weak or no activity toward palmitoylated Ras proteins. Has weak lysophospholipase activity in vitro; however such activity may not exist in vivo.</text>
</comment>
<gene>
    <name evidence="14" type="ORF">TI39_contig520g00015</name>
</gene>
<evidence type="ECO:0000256" key="6">
    <source>
        <dbReference type="ARBA" id="ARBA00022490"/>
    </source>
</evidence>
<evidence type="ECO:0000256" key="2">
    <source>
        <dbReference type="ARBA" id="ARBA00006499"/>
    </source>
</evidence>
<keyword evidence="8" id="KW-0276">Fatty acid metabolism</keyword>
<dbReference type="GO" id="GO:0005737">
    <property type="term" value="C:cytoplasm"/>
    <property type="evidence" value="ECO:0007669"/>
    <property type="project" value="UniProtKB-SubCell"/>
</dbReference>
<dbReference type="Gene3D" id="3.40.50.1820">
    <property type="entry name" value="alpha/beta hydrolase"/>
    <property type="match status" value="1"/>
</dbReference>
<evidence type="ECO:0000256" key="8">
    <source>
        <dbReference type="ARBA" id="ARBA00022832"/>
    </source>
</evidence>
<evidence type="ECO:0000256" key="1">
    <source>
        <dbReference type="ARBA" id="ARBA00004496"/>
    </source>
</evidence>
<protein>
    <recommendedName>
        <fullName evidence="4">Acyl-protein thioesterase 1</fullName>
        <ecNumber evidence="3">3.1.2.22</ecNumber>
    </recommendedName>
    <alternativeName>
        <fullName evidence="11">Palmitoyl-protein hydrolase</fullName>
    </alternativeName>
</protein>
<keyword evidence="5" id="KW-0719">Serine esterase</keyword>
<evidence type="ECO:0000313" key="15">
    <source>
        <dbReference type="Proteomes" id="UP000033647"/>
    </source>
</evidence>
<comment type="similarity">
    <text evidence="2">Belongs to the AB hydrolase superfamily. AB hydrolase 2 family.</text>
</comment>
<comment type="caution">
    <text evidence="14">The sequence shown here is derived from an EMBL/GenBank/DDBJ whole genome shotgun (WGS) entry which is preliminary data.</text>
</comment>
<keyword evidence="15" id="KW-1185">Reference proteome</keyword>
<keyword evidence="6" id="KW-0963">Cytoplasm</keyword>
<dbReference type="GO" id="GO:0008474">
    <property type="term" value="F:palmitoyl-(protein) hydrolase activity"/>
    <property type="evidence" value="ECO:0007669"/>
    <property type="project" value="UniProtKB-EC"/>
</dbReference>
<dbReference type="SUPFAM" id="SSF53474">
    <property type="entry name" value="alpha/beta-Hydrolases"/>
    <property type="match status" value="1"/>
</dbReference>
<dbReference type="EMBL" id="LAFY01000512">
    <property type="protein sequence ID" value="KJX97242.1"/>
    <property type="molecule type" value="Genomic_DNA"/>
</dbReference>
<dbReference type="InterPro" id="IPR050565">
    <property type="entry name" value="LYPA1-2/EST-like"/>
</dbReference>
<keyword evidence="7" id="KW-0378">Hydrolase</keyword>
<accession>A0A0F4GJI4</accession>
<dbReference type="AlphaFoldDB" id="A0A0F4GJI4"/>
<dbReference type="GO" id="GO:0052689">
    <property type="term" value="F:carboxylic ester hydrolase activity"/>
    <property type="evidence" value="ECO:0007669"/>
    <property type="project" value="UniProtKB-KW"/>
</dbReference>
<dbReference type="FunFam" id="3.40.50.1820:FF:000010">
    <property type="entry name" value="Acyl-protein thioesterase 2"/>
    <property type="match status" value="1"/>
</dbReference>
<sequence length="236" mass="25649">MSAAALVAPALKKHTATVIVAHGLGDSGAGWYFLAEEFRRKQLFPETKFIFPNAPQIPITVNGGMRMPGWYDITSFSDLASRTEDEAGILRSQKHFHQLIDEEIKSGIPSERIVLGGFSQGGALSLLAGVTAPQKLGGIFGLSCYLVLQSRLKELIPKDSPNAKTPIFMGHGTADPVVQYQWGKASSEALKEHGYEVDFRSYANLAHSAAPQEIEDLAAWLKTRIPEVGDKKDGTL</sequence>
<evidence type="ECO:0000259" key="13">
    <source>
        <dbReference type="Pfam" id="PF02230"/>
    </source>
</evidence>
<reference evidence="14 15" key="1">
    <citation type="submission" date="2015-03" db="EMBL/GenBank/DDBJ databases">
        <title>RNA-seq based gene annotation and comparative genomics of four Zymoseptoria species reveal species-specific pathogenicity related genes and transposable element activity.</title>
        <authorList>
            <person name="Grandaubert J."/>
            <person name="Bhattacharyya A."/>
            <person name="Stukenbrock E.H."/>
        </authorList>
    </citation>
    <scope>NUCLEOTIDE SEQUENCE [LARGE SCALE GENOMIC DNA]</scope>
    <source>
        <strain evidence="14 15">Zb18110</strain>
    </source>
</reference>
<comment type="subcellular location">
    <subcellularLocation>
        <location evidence="1">Cytoplasm</location>
    </subcellularLocation>
</comment>
<dbReference type="Pfam" id="PF02230">
    <property type="entry name" value="Abhydrolase_2"/>
    <property type="match status" value="1"/>
</dbReference>
<dbReference type="InterPro" id="IPR029058">
    <property type="entry name" value="AB_hydrolase_fold"/>
</dbReference>
<dbReference type="EC" id="3.1.2.22" evidence="3"/>
<evidence type="ECO:0000256" key="9">
    <source>
        <dbReference type="ARBA" id="ARBA00023098"/>
    </source>
</evidence>
<dbReference type="OrthoDB" id="2418081at2759"/>
<evidence type="ECO:0000256" key="7">
    <source>
        <dbReference type="ARBA" id="ARBA00022801"/>
    </source>
</evidence>
<comment type="catalytic activity">
    <reaction evidence="12">
        <text>S-hexadecanoyl-L-cysteinyl-[protein] + H2O = L-cysteinyl-[protein] + hexadecanoate + H(+)</text>
        <dbReference type="Rhea" id="RHEA:19233"/>
        <dbReference type="Rhea" id="RHEA-COMP:10131"/>
        <dbReference type="Rhea" id="RHEA-COMP:11032"/>
        <dbReference type="ChEBI" id="CHEBI:7896"/>
        <dbReference type="ChEBI" id="CHEBI:15377"/>
        <dbReference type="ChEBI" id="CHEBI:15378"/>
        <dbReference type="ChEBI" id="CHEBI:29950"/>
        <dbReference type="ChEBI" id="CHEBI:74151"/>
        <dbReference type="EC" id="3.1.2.22"/>
    </reaction>
</comment>
<dbReference type="PANTHER" id="PTHR10655:SF17">
    <property type="entry name" value="LYSOPHOSPHOLIPASE-LIKE PROTEIN 1"/>
    <property type="match status" value="1"/>
</dbReference>
<evidence type="ECO:0000256" key="12">
    <source>
        <dbReference type="ARBA" id="ARBA00047337"/>
    </source>
</evidence>
<organism evidence="14 15">
    <name type="scientific">Zymoseptoria brevis</name>
    <dbReference type="NCBI Taxonomy" id="1047168"/>
    <lineage>
        <taxon>Eukaryota</taxon>
        <taxon>Fungi</taxon>
        <taxon>Dikarya</taxon>
        <taxon>Ascomycota</taxon>
        <taxon>Pezizomycotina</taxon>
        <taxon>Dothideomycetes</taxon>
        <taxon>Dothideomycetidae</taxon>
        <taxon>Mycosphaerellales</taxon>
        <taxon>Mycosphaerellaceae</taxon>
        <taxon>Zymoseptoria</taxon>
    </lineage>
</organism>